<dbReference type="InterPro" id="IPR010987">
    <property type="entry name" value="Glutathione-S-Trfase_C-like"/>
</dbReference>
<dbReference type="PROSITE" id="PS50404">
    <property type="entry name" value="GST_NTER"/>
    <property type="match status" value="1"/>
</dbReference>
<accession>A0A022S1Q1</accession>
<evidence type="ECO:0000256" key="3">
    <source>
        <dbReference type="ARBA" id="ARBA00022679"/>
    </source>
</evidence>
<dbReference type="OMA" id="VVYYEYY"/>
<protein>
    <recommendedName>
        <fullName evidence="2">glutathione transferase</fullName>
        <ecNumber evidence="2">2.5.1.18</ecNumber>
    </recommendedName>
    <alternativeName>
        <fullName evidence="5">GST class-phi</fullName>
    </alternativeName>
</protein>
<dbReference type="PROSITE" id="PS50405">
    <property type="entry name" value="GST_CTER"/>
    <property type="match status" value="1"/>
</dbReference>
<dbReference type="CDD" id="cd03053">
    <property type="entry name" value="GST_N_Phi"/>
    <property type="match status" value="1"/>
</dbReference>
<organism evidence="8 9">
    <name type="scientific">Erythranthe guttata</name>
    <name type="common">Yellow monkey flower</name>
    <name type="synonym">Mimulus guttatus</name>
    <dbReference type="NCBI Taxonomy" id="4155"/>
    <lineage>
        <taxon>Eukaryota</taxon>
        <taxon>Viridiplantae</taxon>
        <taxon>Streptophyta</taxon>
        <taxon>Embryophyta</taxon>
        <taxon>Tracheophyta</taxon>
        <taxon>Spermatophyta</taxon>
        <taxon>Magnoliopsida</taxon>
        <taxon>eudicotyledons</taxon>
        <taxon>Gunneridae</taxon>
        <taxon>Pentapetalae</taxon>
        <taxon>asterids</taxon>
        <taxon>lamiids</taxon>
        <taxon>Lamiales</taxon>
        <taxon>Phrymaceae</taxon>
        <taxon>Erythranthe</taxon>
    </lineage>
</organism>
<dbReference type="InterPro" id="IPR004045">
    <property type="entry name" value="Glutathione_S-Trfase_N"/>
</dbReference>
<dbReference type="OrthoDB" id="422574at2759"/>
<dbReference type="SFLD" id="SFLDS00019">
    <property type="entry name" value="Glutathione_Transferase_(cytos"/>
    <property type="match status" value="1"/>
</dbReference>
<evidence type="ECO:0000259" key="7">
    <source>
        <dbReference type="PROSITE" id="PS50405"/>
    </source>
</evidence>
<dbReference type="FunFam" id="3.40.30.10:FF:000016">
    <property type="entry name" value="Glutathione S-transferase F2"/>
    <property type="match status" value="1"/>
</dbReference>
<dbReference type="PANTHER" id="PTHR43900:SF47">
    <property type="entry name" value="GLUTATHIONE S-TRANSFERASE F6-RELATED"/>
    <property type="match status" value="1"/>
</dbReference>
<dbReference type="EC" id="2.5.1.18" evidence="2"/>
<dbReference type="Gene3D" id="1.20.1050.10">
    <property type="match status" value="1"/>
</dbReference>
<dbReference type="GO" id="GO:0005737">
    <property type="term" value="C:cytoplasm"/>
    <property type="evidence" value="ECO:0000318"/>
    <property type="project" value="GO_Central"/>
</dbReference>
<dbReference type="Gene3D" id="3.40.30.10">
    <property type="entry name" value="Glutaredoxin"/>
    <property type="match status" value="1"/>
</dbReference>
<dbReference type="Pfam" id="PF02798">
    <property type="entry name" value="GST_N"/>
    <property type="match status" value="1"/>
</dbReference>
<dbReference type="InterPro" id="IPR036249">
    <property type="entry name" value="Thioredoxin-like_sf"/>
</dbReference>
<dbReference type="SFLD" id="SFLDG01154">
    <property type="entry name" value="Main.5:_Phi-like"/>
    <property type="match status" value="1"/>
</dbReference>
<dbReference type="SUPFAM" id="SSF47616">
    <property type="entry name" value="GST C-terminal domain-like"/>
    <property type="match status" value="1"/>
</dbReference>
<dbReference type="PhylomeDB" id="A0A022S1Q1"/>
<dbReference type="PANTHER" id="PTHR43900">
    <property type="entry name" value="GLUTATHIONE S-TRANSFERASE RHO"/>
    <property type="match status" value="1"/>
</dbReference>
<evidence type="ECO:0000256" key="4">
    <source>
        <dbReference type="ARBA" id="ARBA00047960"/>
    </source>
</evidence>
<reference evidence="8 9" key="1">
    <citation type="journal article" date="2013" name="Proc. Natl. Acad. Sci. U.S.A.">
        <title>Fine-scale variation in meiotic recombination in Mimulus inferred from population shotgun sequencing.</title>
        <authorList>
            <person name="Hellsten U."/>
            <person name="Wright K.M."/>
            <person name="Jenkins J."/>
            <person name="Shu S."/>
            <person name="Yuan Y."/>
            <person name="Wessler S.R."/>
            <person name="Schmutz J."/>
            <person name="Willis J.H."/>
            <person name="Rokhsar D.S."/>
        </authorList>
    </citation>
    <scope>NUCLEOTIDE SEQUENCE [LARGE SCALE GENOMIC DNA]</scope>
    <source>
        <strain evidence="9">cv. DUN x IM62</strain>
    </source>
</reference>
<dbReference type="GO" id="GO:0006749">
    <property type="term" value="P:glutathione metabolic process"/>
    <property type="evidence" value="ECO:0000318"/>
    <property type="project" value="GO_Central"/>
</dbReference>
<dbReference type="Pfam" id="PF00043">
    <property type="entry name" value="GST_C"/>
    <property type="match status" value="1"/>
</dbReference>
<dbReference type="InterPro" id="IPR034347">
    <property type="entry name" value="GST_Phi_C"/>
</dbReference>
<evidence type="ECO:0000256" key="1">
    <source>
        <dbReference type="ARBA" id="ARBA00010128"/>
    </source>
</evidence>
<dbReference type="InterPro" id="IPR036282">
    <property type="entry name" value="Glutathione-S-Trfase_C_sf"/>
</dbReference>
<dbReference type="GO" id="GO:0004364">
    <property type="term" value="F:glutathione transferase activity"/>
    <property type="evidence" value="ECO:0000318"/>
    <property type="project" value="GO_Central"/>
</dbReference>
<gene>
    <name evidence="8" type="ORF">MIMGU_mgv1a013771mg</name>
</gene>
<feature type="domain" description="GST C-terminal" evidence="7">
    <location>
        <begin position="89"/>
        <end position="211"/>
    </location>
</feature>
<dbReference type="FunFam" id="1.20.1050.10:FF:000004">
    <property type="entry name" value="Glutathione S-transferase F2"/>
    <property type="match status" value="1"/>
</dbReference>
<dbReference type="SFLD" id="SFLDG00358">
    <property type="entry name" value="Main_(cytGST)"/>
    <property type="match status" value="1"/>
</dbReference>
<dbReference type="InterPro" id="IPR004046">
    <property type="entry name" value="GST_C"/>
</dbReference>
<comment type="similarity">
    <text evidence="1">Belongs to the GST superfamily. Phi family.</text>
</comment>
<keyword evidence="3" id="KW-0808">Transferase</keyword>
<dbReference type="Proteomes" id="UP000030748">
    <property type="component" value="Unassembled WGS sequence"/>
</dbReference>
<sequence length="211" mass="23255">MGIKVHGHPLSPAARRVLLCLAEKNLDYEFVLVDLSTGQHKKEPFISINPFGQVPGFEDGDLTLFESRAITKYIAHAYADKGTPLLVADPKKMAIIGQWLEVEAQKFDAAGQALSFEILIKPMKGMATDESVVDKLQAQLSAVLDIYEARLSKSKYLGGEEYSLADLHHIPIISNLFKTKVKPLFDARPHVSAWCSDLLARPAWLKVTGAA</sequence>
<dbReference type="STRING" id="4155.A0A022S1Q1"/>
<dbReference type="CDD" id="cd03187">
    <property type="entry name" value="GST_C_Phi"/>
    <property type="match status" value="1"/>
</dbReference>
<dbReference type="eggNOG" id="KOG0867">
    <property type="taxonomic scope" value="Eukaryota"/>
</dbReference>
<dbReference type="EMBL" id="KI630171">
    <property type="protein sequence ID" value="EYU46697.1"/>
    <property type="molecule type" value="Genomic_DNA"/>
</dbReference>
<evidence type="ECO:0000313" key="9">
    <source>
        <dbReference type="Proteomes" id="UP000030748"/>
    </source>
</evidence>
<comment type="catalytic activity">
    <reaction evidence="4">
        <text>RX + glutathione = an S-substituted glutathione + a halide anion + H(+)</text>
        <dbReference type="Rhea" id="RHEA:16437"/>
        <dbReference type="ChEBI" id="CHEBI:15378"/>
        <dbReference type="ChEBI" id="CHEBI:16042"/>
        <dbReference type="ChEBI" id="CHEBI:17792"/>
        <dbReference type="ChEBI" id="CHEBI:57925"/>
        <dbReference type="ChEBI" id="CHEBI:90779"/>
        <dbReference type="EC" id="2.5.1.18"/>
    </reaction>
</comment>
<evidence type="ECO:0000259" key="6">
    <source>
        <dbReference type="PROSITE" id="PS50404"/>
    </source>
</evidence>
<dbReference type="SMR" id="A0A022S1Q1"/>
<dbReference type="InterPro" id="IPR040079">
    <property type="entry name" value="Glutathione_S-Trfase"/>
</dbReference>
<dbReference type="KEGG" id="egt:105954121"/>
<name>A0A022S1Q1_ERYGU</name>
<feature type="domain" description="GST N-terminal" evidence="6">
    <location>
        <begin position="1"/>
        <end position="82"/>
    </location>
</feature>
<evidence type="ECO:0000256" key="2">
    <source>
        <dbReference type="ARBA" id="ARBA00012452"/>
    </source>
</evidence>
<evidence type="ECO:0000256" key="5">
    <source>
        <dbReference type="ARBA" id="ARBA00081070"/>
    </source>
</evidence>
<dbReference type="AlphaFoldDB" id="A0A022S1Q1"/>
<keyword evidence="9" id="KW-1185">Reference proteome</keyword>
<dbReference type="SUPFAM" id="SSF52833">
    <property type="entry name" value="Thioredoxin-like"/>
    <property type="match status" value="1"/>
</dbReference>
<evidence type="ECO:0000313" key="8">
    <source>
        <dbReference type="EMBL" id="EYU46697.1"/>
    </source>
</evidence>
<proteinExistence type="inferred from homology"/>
<dbReference type="GO" id="GO:0009407">
    <property type="term" value="P:toxin catabolic process"/>
    <property type="evidence" value="ECO:0007669"/>
    <property type="project" value="UniProtKB-ARBA"/>
</dbReference>
<dbReference type="GO" id="GO:0043295">
    <property type="term" value="F:glutathione binding"/>
    <property type="evidence" value="ECO:0000318"/>
    <property type="project" value="GO_Central"/>
</dbReference>